<dbReference type="PROSITE" id="PS50828">
    <property type="entry name" value="SMR"/>
    <property type="match status" value="1"/>
</dbReference>
<keyword evidence="1" id="KW-0677">Repeat</keyword>
<dbReference type="Pfam" id="PF13041">
    <property type="entry name" value="PPR_2"/>
    <property type="match status" value="2"/>
</dbReference>
<proteinExistence type="predicted"/>
<dbReference type="Pfam" id="PF13812">
    <property type="entry name" value="PPR_3"/>
    <property type="match status" value="2"/>
</dbReference>
<dbReference type="Proteomes" id="UP001642464">
    <property type="component" value="Unassembled WGS sequence"/>
</dbReference>
<dbReference type="Gene3D" id="3.30.1370.110">
    <property type="match status" value="1"/>
</dbReference>
<evidence type="ECO:0000256" key="2">
    <source>
        <dbReference type="PROSITE-ProRule" id="PRU00708"/>
    </source>
</evidence>
<dbReference type="InterPro" id="IPR036063">
    <property type="entry name" value="Smr_dom_sf"/>
</dbReference>
<feature type="repeat" description="PPR" evidence="2">
    <location>
        <begin position="390"/>
        <end position="424"/>
    </location>
</feature>
<sequence length="859" mass="95432">MAGASDWQRQLERFSCGGLITLGRFNPMIQELARNGQWRWCVSVLEEAKQKKFWPNEVAYGCAIQACRGNGEWEAALALIQSCERQRLHPTVPMLNAAIGVCGWAQEWQQALVLLSEFAQRRLQCTSYTYNAAAAAFGSSRQWAQVLALVDAMMLARTPLDPSMQRSAAKSAEVGNRQMQIDLMKTLSTANWQEAIASVTSLKQQSLQADVRVHNAVLCACRRSECWKEALDYFENLTGHHNVVMLTTLLGTMGDAGRWQDALKIFWDATDASVGIDLYTSVTMLEALRTSGKWEWTLALLSKMLGSRTRDQLPAPDTMSFNVAISAGANSGQWQLAFALLHVMASEKRADATPNVRTYNSAIAACATATEWEHALILQKEMLKNSLQPTRVSYVSMLKALNDADQLHRSLQMLKEMRMRKIQPGATAYSGVLAACGSQGLFDTVKGLLNQIDKYSVQRNTVLLNAAMNALIECGQMSEAYNLYYDMGRHEVWPDLETYNTLMKGSVRLSYWQGALHTLDTIREAKQQPDVVSYTTAIDACRAGFLWQEALHLCAEMQAQHVEPDIITFGATIAACAESARLDGSGSWVFALELFDQAQLQGLTMSTPCLNNALQACVVASYWQSSLALASSLNPGNSLESLRPDLVSSNLQLASLTMSHHWEQALHLLKHDLPQRGHQVDMSTYNAARLENFYDELSAEDDDPGWQRFRDYLVHELVQNNVGRRRFQSGDHVLDLHGMSLSAAEEAVQLALDDAERKPRTLLIVTGKGKHSDGAPILKEGVASMLEKLQLRVRASVLQDGFYVQAWRGKREAGKSSVQHGSARQWLTRHKGAVVSILELNALDWKHFAGVENSKGARL</sequence>
<protein>
    <submittedName>
        <fullName evidence="4">Pentatricopeptide repeat-containing protein At1g63330</fullName>
    </submittedName>
</protein>
<evidence type="ECO:0000313" key="5">
    <source>
        <dbReference type="Proteomes" id="UP001642464"/>
    </source>
</evidence>
<evidence type="ECO:0000259" key="3">
    <source>
        <dbReference type="PROSITE" id="PS50828"/>
    </source>
</evidence>
<feature type="domain" description="Smr" evidence="3">
    <location>
        <begin position="734"/>
        <end position="807"/>
    </location>
</feature>
<comment type="caution">
    <text evidence="4">The sequence shown here is derived from an EMBL/GenBank/DDBJ whole genome shotgun (WGS) entry which is preliminary data.</text>
</comment>
<feature type="repeat" description="PPR" evidence="2">
    <location>
        <begin position="460"/>
        <end position="494"/>
    </location>
</feature>
<dbReference type="SMART" id="SM00463">
    <property type="entry name" value="SMR"/>
    <property type="match status" value="1"/>
</dbReference>
<name>A0ABP0NP99_9DINO</name>
<organism evidence="4 5">
    <name type="scientific">Durusdinium trenchii</name>
    <dbReference type="NCBI Taxonomy" id="1381693"/>
    <lineage>
        <taxon>Eukaryota</taxon>
        <taxon>Sar</taxon>
        <taxon>Alveolata</taxon>
        <taxon>Dinophyceae</taxon>
        <taxon>Suessiales</taxon>
        <taxon>Symbiodiniaceae</taxon>
        <taxon>Durusdinium</taxon>
    </lineage>
</organism>
<reference evidence="4 5" key="1">
    <citation type="submission" date="2024-02" db="EMBL/GenBank/DDBJ databases">
        <authorList>
            <person name="Chen Y."/>
            <person name="Shah S."/>
            <person name="Dougan E. K."/>
            <person name="Thang M."/>
            <person name="Chan C."/>
        </authorList>
    </citation>
    <scope>NUCLEOTIDE SEQUENCE [LARGE SCALE GENOMIC DNA]</scope>
</reference>
<feature type="repeat" description="PPR" evidence="2">
    <location>
        <begin position="530"/>
        <end position="564"/>
    </location>
</feature>
<keyword evidence="5" id="KW-1185">Reference proteome</keyword>
<dbReference type="PANTHER" id="PTHR47447:SF17">
    <property type="entry name" value="OS12G0638900 PROTEIN"/>
    <property type="match status" value="1"/>
</dbReference>
<dbReference type="InterPro" id="IPR002885">
    <property type="entry name" value="PPR_rpt"/>
</dbReference>
<dbReference type="EMBL" id="CAXAMM010029968">
    <property type="protein sequence ID" value="CAK9065607.1"/>
    <property type="molecule type" value="Genomic_DNA"/>
</dbReference>
<dbReference type="Pfam" id="PF01713">
    <property type="entry name" value="Smr"/>
    <property type="match status" value="1"/>
</dbReference>
<accession>A0ABP0NP99</accession>
<feature type="repeat" description="PPR" evidence="2">
    <location>
        <begin position="495"/>
        <end position="529"/>
    </location>
</feature>
<dbReference type="Gene3D" id="1.25.40.10">
    <property type="entry name" value="Tetratricopeptide repeat domain"/>
    <property type="match status" value="5"/>
</dbReference>
<dbReference type="SUPFAM" id="SSF160443">
    <property type="entry name" value="SMR domain-like"/>
    <property type="match status" value="1"/>
</dbReference>
<gene>
    <name evidence="4" type="ORF">SCF082_LOCUS33539</name>
</gene>
<dbReference type="InterPro" id="IPR011990">
    <property type="entry name" value="TPR-like_helical_dom_sf"/>
</dbReference>
<feature type="repeat" description="PPR" evidence="2">
    <location>
        <begin position="355"/>
        <end position="389"/>
    </location>
</feature>
<dbReference type="InterPro" id="IPR002625">
    <property type="entry name" value="Smr_dom"/>
</dbReference>
<dbReference type="PANTHER" id="PTHR47447">
    <property type="entry name" value="OS03G0856100 PROTEIN"/>
    <property type="match status" value="1"/>
</dbReference>
<dbReference type="PROSITE" id="PS51375">
    <property type="entry name" value="PPR"/>
    <property type="match status" value="5"/>
</dbReference>
<evidence type="ECO:0000313" key="4">
    <source>
        <dbReference type="EMBL" id="CAK9065607.1"/>
    </source>
</evidence>
<evidence type="ECO:0000256" key="1">
    <source>
        <dbReference type="ARBA" id="ARBA00022737"/>
    </source>
</evidence>